<evidence type="ECO:0008006" key="3">
    <source>
        <dbReference type="Google" id="ProtNLM"/>
    </source>
</evidence>
<evidence type="ECO:0000313" key="2">
    <source>
        <dbReference type="Proteomes" id="UP001530400"/>
    </source>
</evidence>
<name>A0ABD3MT20_9STRA</name>
<keyword evidence="2" id="KW-1185">Reference proteome</keyword>
<gene>
    <name evidence="1" type="ORF">ACHAWO_006116</name>
</gene>
<dbReference type="Proteomes" id="UP001530400">
    <property type="component" value="Unassembled WGS sequence"/>
</dbReference>
<accession>A0ABD3MT20</accession>
<proteinExistence type="predicted"/>
<dbReference type="AlphaFoldDB" id="A0ABD3MT20"/>
<dbReference type="EMBL" id="JALLPJ020001391">
    <property type="protein sequence ID" value="KAL3766088.1"/>
    <property type="molecule type" value="Genomic_DNA"/>
</dbReference>
<evidence type="ECO:0000313" key="1">
    <source>
        <dbReference type="EMBL" id="KAL3766088.1"/>
    </source>
</evidence>
<comment type="caution">
    <text evidence="1">The sequence shown here is derived from an EMBL/GenBank/DDBJ whole genome shotgun (WGS) entry which is preliminary data.</text>
</comment>
<reference evidence="1 2" key="1">
    <citation type="submission" date="2024-10" db="EMBL/GenBank/DDBJ databases">
        <title>Updated reference genomes for cyclostephanoid diatoms.</title>
        <authorList>
            <person name="Roberts W.R."/>
            <person name="Alverson A.J."/>
        </authorList>
    </citation>
    <scope>NUCLEOTIDE SEQUENCE [LARGE SCALE GENOMIC DNA]</scope>
    <source>
        <strain evidence="1 2">AJA010-31</strain>
    </source>
</reference>
<organism evidence="1 2">
    <name type="scientific">Cyclotella atomus</name>
    <dbReference type="NCBI Taxonomy" id="382360"/>
    <lineage>
        <taxon>Eukaryota</taxon>
        <taxon>Sar</taxon>
        <taxon>Stramenopiles</taxon>
        <taxon>Ochrophyta</taxon>
        <taxon>Bacillariophyta</taxon>
        <taxon>Coscinodiscophyceae</taxon>
        <taxon>Thalassiosirophycidae</taxon>
        <taxon>Stephanodiscales</taxon>
        <taxon>Stephanodiscaceae</taxon>
        <taxon>Cyclotella</taxon>
    </lineage>
</organism>
<sequence>MTNTSEIIRIDGKVDLIDTVSRRRAPSRKDSNEVAAISLGMKRAIQAIPLLWRKKVIVLSDSELSLRFYCGDKHASRDGAETHRRILHRLIMESPDGVFFTKIRSSSRGIGMVVSRADGDNNTWDGTGFIDHDAADYLSSSTRSKPNVKVDFNSEESFCLESLPFQAVCSLRPADLEWLENSDDTVETALQPKTEGSSRPWNKITVRGSDARNEQKNRNERKQRMVTEMLGIGDVK</sequence>
<protein>
    <recommendedName>
        <fullName evidence="3">RNase H type-1 domain-containing protein</fullName>
    </recommendedName>
</protein>